<evidence type="ECO:0000256" key="12">
    <source>
        <dbReference type="ARBA" id="ARBA00022729"/>
    </source>
</evidence>
<dbReference type="RefSeq" id="XP_033773126.1">
    <property type="nucleotide sequence ID" value="XM_033917235.1"/>
</dbReference>
<keyword evidence="9 25" id="KW-0768">Sushi</keyword>
<keyword evidence="19" id="KW-0325">Glycoprotein</keyword>
<dbReference type="InterPro" id="IPR035976">
    <property type="entry name" value="Sushi/SCR/CCP_sf"/>
</dbReference>
<name>A0A6P8PC74_GEOSA</name>
<evidence type="ECO:0000256" key="28">
    <source>
        <dbReference type="SAM" id="SignalP"/>
    </source>
</evidence>
<comment type="caution">
    <text evidence="25">Lacks conserved residue(s) required for the propagation of feature annotation.</text>
</comment>
<dbReference type="InterPro" id="IPR043504">
    <property type="entry name" value="Peptidase_S1_PA_chymotrypsin"/>
</dbReference>
<dbReference type="SMART" id="SM00327">
    <property type="entry name" value="VWA"/>
    <property type="match status" value="1"/>
</dbReference>
<dbReference type="SUPFAM" id="SSF57535">
    <property type="entry name" value="Complement control module/SCR domain"/>
    <property type="match status" value="3"/>
</dbReference>
<keyword evidence="18 25" id="KW-1015">Disulfide bond</keyword>
<dbReference type="InParanoid" id="A0A6P8PC74"/>
<dbReference type="GO" id="GO:0006958">
    <property type="term" value="P:complement activation, classical pathway"/>
    <property type="evidence" value="ECO:0007669"/>
    <property type="project" value="UniProtKB-KW"/>
</dbReference>
<dbReference type="Pfam" id="PF00084">
    <property type="entry name" value="Sushi"/>
    <property type="match status" value="3"/>
</dbReference>
<keyword evidence="17" id="KW-0180">Complement pathway</keyword>
<dbReference type="OrthoDB" id="6127264at2759"/>
<comment type="subunit">
    <text evidence="23">Serine protease component of the C3 convertase, also named C4bC2b, composed of the serine protease complement C2b and complement C4b. Serine protease component of the C5 convertase, also named C4bC2bC3b, composed of the serine protease complement C2b, complement C3b, as well as complement C4b.</text>
</comment>
<evidence type="ECO:0000256" key="4">
    <source>
        <dbReference type="ARBA" id="ARBA00004241"/>
    </source>
</evidence>
<evidence type="ECO:0000313" key="32">
    <source>
        <dbReference type="Proteomes" id="UP000515159"/>
    </source>
</evidence>
<dbReference type="PANTHER" id="PTHR46393">
    <property type="entry name" value="SUSHI DOMAIN-CONTAINING PROTEIN"/>
    <property type="match status" value="1"/>
</dbReference>
<feature type="domain" description="Sushi" evidence="31">
    <location>
        <begin position="30"/>
        <end position="97"/>
    </location>
</feature>
<dbReference type="CDD" id="cd00190">
    <property type="entry name" value="Tryp_SPc"/>
    <property type="match status" value="1"/>
</dbReference>
<evidence type="ECO:0000256" key="14">
    <source>
        <dbReference type="ARBA" id="ARBA00022801"/>
    </source>
</evidence>
<comment type="function">
    <text evidence="22">Catalytic component of the complement C3 and C5 convertase complexes. Following complement activation, recruited to the surface of pathogens by complement C4b opsonin to form the C3 convertase, or C3b and C4b opsonins to form the C5 convertase. As part of the C3 convertase, cleaves and activate C3 into C3a anaphylatoxin and C3b opsonin, the next components of the complement pathways. As part of the C5 convertase, cleaves and activate C5 into C5a anaphylatoxin and C5b component of the membrane attack complex.</text>
</comment>
<dbReference type="GO" id="GO:0009986">
    <property type="term" value="C:cell surface"/>
    <property type="evidence" value="ECO:0007669"/>
    <property type="project" value="UniProtKB-SubCell"/>
</dbReference>
<feature type="active site" description="Charge relay system" evidence="24">
    <location>
        <position position="521"/>
    </location>
</feature>
<dbReference type="InterPro" id="IPR011360">
    <property type="entry name" value="Compl_C2_B"/>
</dbReference>
<dbReference type="Gene3D" id="3.40.50.410">
    <property type="entry name" value="von Willebrand factor, type A domain"/>
    <property type="match status" value="1"/>
</dbReference>
<evidence type="ECO:0000256" key="3">
    <source>
        <dbReference type="ARBA" id="ARBA00001946"/>
    </source>
</evidence>
<evidence type="ECO:0000259" key="30">
    <source>
        <dbReference type="PROSITE" id="PS50240"/>
    </source>
</evidence>
<comment type="function">
    <text evidence="21">Precursor of the catalytic component of the C3 and C5 convertase complexes, which are part of the complement pathway, a cascade of proteins that leads to phagocytosis and breakdown of pathogens and signaling that strengthens the adaptive immune system. Component C2 is part of the classical, lectin and GZMK complement systems.</text>
</comment>
<dbReference type="CDD" id="cd00033">
    <property type="entry name" value="CCP"/>
    <property type="match status" value="3"/>
</dbReference>
<dbReference type="GO" id="GO:0046872">
    <property type="term" value="F:metal ion binding"/>
    <property type="evidence" value="ECO:0007669"/>
    <property type="project" value="UniProtKB-KW"/>
</dbReference>
<keyword evidence="14 26" id="KW-0378">Hydrolase</keyword>
<dbReference type="GO" id="GO:0070062">
    <property type="term" value="C:extracellular exosome"/>
    <property type="evidence" value="ECO:0007669"/>
    <property type="project" value="TreeGrafter"/>
</dbReference>
<dbReference type="Pfam" id="PF00092">
    <property type="entry name" value="VWA"/>
    <property type="match status" value="1"/>
</dbReference>
<evidence type="ECO:0000256" key="27">
    <source>
        <dbReference type="SAM" id="MobiDB-lite"/>
    </source>
</evidence>
<dbReference type="GeneID" id="117346944"/>
<feature type="active site" description="Charge relay system" evidence="24">
    <location>
        <position position="689"/>
    </location>
</feature>
<feature type="region of interest" description="Disordered" evidence="27">
    <location>
        <begin position="20"/>
        <end position="39"/>
    </location>
</feature>
<keyword evidence="10 26" id="KW-0645">Protease</keyword>
<evidence type="ECO:0000259" key="29">
    <source>
        <dbReference type="PROSITE" id="PS50234"/>
    </source>
</evidence>
<evidence type="ECO:0000256" key="20">
    <source>
        <dbReference type="ARBA" id="ARBA00029636"/>
    </source>
</evidence>
<dbReference type="PRINTS" id="PR00722">
    <property type="entry name" value="CHYMOTRYPSIN"/>
</dbReference>
<dbReference type="GO" id="GO:0004252">
    <property type="term" value="F:serine-type endopeptidase activity"/>
    <property type="evidence" value="ECO:0007669"/>
    <property type="project" value="UniProtKB-EC"/>
</dbReference>
<feature type="domain" description="VWFA" evidence="29">
    <location>
        <begin position="265"/>
        <end position="467"/>
    </location>
</feature>
<keyword evidence="8" id="KW-0399">Innate immunity</keyword>
<dbReference type="PROSITE" id="PS00134">
    <property type="entry name" value="TRYPSIN_HIS"/>
    <property type="match status" value="1"/>
</dbReference>
<feature type="disulfide bond" evidence="25">
    <location>
        <begin position="188"/>
        <end position="215"/>
    </location>
</feature>
<evidence type="ECO:0000256" key="8">
    <source>
        <dbReference type="ARBA" id="ARBA00022588"/>
    </source>
</evidence>
<comment type="cofactor">
    <cofactor evidence="3">
        <name>Mg(2+)</name>
        <dbReference type="ChEBI" id="CHEBI:18420"/>
    </cofactor>
</comment>
<dbReference type="InterPro" id="IPR036465">
    <property type="entry name" value="vWFA_dom_sf"/>
</dbReference>
<dbReference type="PROSITE" id="PS50240">
    <property type="entry name" value="TRYPSIN_DOM"/>
    <property type="match status" value="1"/>
</dbReference>
<protein>
    <recommendedName>
        <fullName evidence="6">Complement C2</fullName>
    </recommendedName>
    <alternativeName>
        <fullName evidence="20">C3/C5 convertase</fullName>
    </alternativeName>
</protein>
<feature type="chain" id="PRO_5028184897" description="Complement C2" evidence="28">
    <location>
        <begin position="21"/>
        <end position="767"/>
    </location>
</feature>
<sequence length="767" mass="86762">MRLSPCELLCLFLLLAQSTGTPDQPPQGNAECPEDTGITDGNATYTDELRVGSMVMYTCARGYYPYPAASRVCQSNGKWTELRSKTGHLIRQPSCREIKCPSQLDFENGSYFPRLTSYSVGSALSFECFDGYNIRGSAQRTCQINGKWNGTTPICDDGSGNCLNPGIPAGARKTGIRYRIDDKVKYHCMGNMDLIGSELRVCQESGEWTGTEPSCQYPFSFDFPTEVKDQFDASIANILDLTQRNKPKTESLARRIKIKKDGLLHVYFLLDASKSVGQKHFEMFQNSIAAFVEGLARFEITVNFGIVTYATVPKVILPVYDHDSADWTVVQAKLTNRTLYRDHHDRTGTNIRAALDVVYEMMSFQKTSFHLQKRDQIWYTIRHAILLLTDGKSNMGGRPKDTIIKIHRLLEIDEKRRDFLDVYAFGIGNLDVDRTELNDIASKKPGENHVFVMEDPESLKASFEDMLDFPDFGDMCGLANESSAATIREKFPWLVHIKAPLGSDSCLGSLIANRWILTAAHCFPPTIDSGLFAIGIRSDPEQIYRIRNVHVHELYDSRKKQHENIKEVYEYDIALVEIDEEVKFSKVARPICLPCTEASNRALKKLAQMTCDQQEKYLISVRDVPAHFHASSGRKLNVIIESQDQKETCNNKITHWPDFENVTDVPGYTSQFLCTAMQGRDVAACKGESGGALYVDKNKRYIQMGIVSWGVYNPCRNKAYDYSTQPPELRREPARPGQSPRDFHLNLFKPEIQTWLKEKLEGIIGFL</sequence>
<evidence type="ECO:0000256" key="2">
    <source>
        <dbReference type="ARBA" id="ARBA00001936"/>
    </source>
</evidence>
<proteinExistence type="predicted"/>
<feature type="domain" description="Sushi" evidence="31">
    <location>
        <begin position="98"/>
        <end position="157"/>
    </location>
</feature>
<dbReference type="SUPFAM" id="SSF50494">
    <property type="entry name" value="Trypsin-like serine proteases"/>
    <property type="match status" value="1"/>
</dbReference>
<comment type="subcellular location">
    <subcellularLocation>
        <location evidence="4">Cell surface</location>
    </subcellularLocation>
    <subcellularLocation>
        <location evidence="5">Secreted</location>
    </subcellularLocation>
</comment>
<dbReference type="PIRSF" id="PIRSF001154">
    <property type="entry name" value="Compl_C2_B"/>
    <property type="match status" value="1"/>
</dbReference>
<accession>A0A6P8PC74</accession>
<dbReference type="Gene3D" id="2.40.10.10">
    <property type="entry name" value="Trypsin-like serine proteases"/>
    <property type="match status" value="2"/>
</dbReference>
<evidence type="ECO:0000256" key="16">
    <source>
        <dbReference type="ARBA" id="ARBA00022859"/>
    </source>
</evidence>
<dbReference type="GO" id="GO:0045087">
    <property type="term" value="P:innate immune response"/>
    <property type="evidence" value="ECO:0007669"/>
    <property type="project" value="UniProtKB-KW"/>
</dbReference>
<evidence type="ECO:0000256" key="24">
    <source>
        <dbReference type="PIRSR" id="PIRSR001154-1"/>
    </source>
</evidence>
<evidence type="ECO:0000256" key="13">
    <source>
        <dbReference type="ARBA" id="ARBA00022737"/>
    </source>
</evidence>
<dbReference type="SMART" id="SM00020">
    <property type="entry name" value="Tryp_SPc"/>
    <property type="match status" value="1"/>
</dbReference>
<evidence type="ECO:0000256" key="6">
    <source>
        <dbReference type="ARBA" id="ARBA00017023"/>
    </source>
</evidence>
<evidence type="ECO:0000256" key="18">
    <source>
        <dbReference type="ARBA" id="ARBA00023157"/>
    </source>
</evidence>
<evidence type="ECO:0000256" key="5">
    <source>
        <dbReference type="ARBA" id="ARBA00004613"/>
    </source>
</evidence>
<dbReference type="SMART" id="SM00032">
    <property type="entry name" value="CCP"/>
    <property type="match status" value="3"/>
</dbReference>
<gene>
    <name evidence="33" type="primary">LOC117346944</name>
</gene>
<keyword evidence="7" id="KW-0964">Secreted</keyword>
<evidence type="ECO:0000256" key="23">
    <source>
        <dbReference type="ARBA" id="ARBA00093544"/>
    </source>
</evidence>
<evidence type="ECO:0000256" key="10">
    <source>
        <dbReference type="ARBA" id="ARBA00022670"/>
    </source>
</evidence>
<dbReference type="GO" id="GO:0009617">
    <property type="term" value="P:response to bacterium"/>
    <property type="evidence" value="ECO:0007669"/>
    <property type="project" value="TreeGrafter"/>
</dbReference>
<evidence type="ECO:0000256" key="22">
    <source>
        <dbReference type="ARBA" id="ARBA00093306"/>
    </source>
</evidence>
<evidence type="ECO:0000259" key="31">
    <source>
        <dbReference type="PROSITE" id="PS50923"/>
    </source>
</evidence>
<keyword evidence="11" id="KW-0479">Metal-binding</keyword>
<evidence type="ECO:0000256" key="26">
    <source>
        <dbReference type="RuleBase" id="RU363034"/>
    </source>
</evidence>
<organism evidence="32 33">
    <name type="scientific">Geotrypetes seraphini</name>
    <name type="common">Gaboon caecilian</name>
    <name type="synonym">Caecilia seraphini</name>
    <dbReference type="NCBI Taxonomy" id="260995"/>
    <lineage>
        <taxon>Eukaryota</taxon>
        <taxon>Metazoa</taxon>
        <taxon>Chordata</taxon>
        <taxon>Craniata</taxon>
        <taxon>Vertebrata</taxon>
        <taxon>Euteleostomi</taxon>
        <taxon>Amphibia</taxon>
        <taxon>Gymnophiona</taxon>
        <taxon>Geotrypetes</taxon>
    </lineage>
</organism>
<evidence type="ECO:0000256" key="9">
    <source>
        <dbReference type="ARBA" id="ARBA00022659"/>
    </source>
</evidence>
<feature type="domain" description="Peptidase S1" evidence="30">
    <location>
        <begin position="475"/>
        <end position="761"/>
    </location>
</feature>
<dbReference type="InterPro" id="IPR033116">
    <property type="entry name" value="TRYPSIN_SER"/>
</dbReference>
<evidence type="ECO:0000256" key="7">
    <source>
        <dbReference type="ARBA" id="ARBA00022525"/>
    </source>
</evidence>
<dbReference type="Pfam" id="PF00089">
    <property type="entry name" value="Trypsin"/>
    <property type="match status" value="1"/>
</dbReference>
<dbReference type="InterPro" id="IPR018114">
    <property type="entry name" value="TRYPSIN_HIS"/>
</dbReference>
<dbReference type="InterPro" id="IPR000436">
    <property type="entry name" value="Sushi_SCR_CCP_dom"/>
</dbReference>
<keyword evidence="13" id="KW-0677">Repeat</keyword>
<reference evidence="33" key="1">
    <citation type="submission" date="2025-08" db="UniProtKB">
        <authorList>
            <consortium name="RefSeq"/>
        </authorList>
    </citation>
    <scope>IDENTIFICATION</scope>
</reference>
<evidence type="ECO:0000256" key="19">
    <source>
        <dbReference type="ARBA" id="ARBA00023180"/>
    </source>
</evidence>
<evidence type="ECO:0000256" key="15">
    <source>
        <dbReference type="ARBA" id="ARBA00022825"/>
    </source>
</evidence>
<comment type="catalytic activity">
    <reaction evidence="1">
        <text>Selective cleavage of Arg-|-Ser bond in complement component C3 alpha-chain to form C3a and C3b, and Arg-|-Xaa bond in complement component C5 alpha-chain to form C5a and C5b.</text>
        <dbReference type="EC" id="3.4.21.43"/>
    </reaction>
</comment>
<feature type="active site" description="Charge relay system" evidence="24">
    <location>
        <position position="572"/>
    </location>
</feature>
<feature type="disulfide bond" evidence="25">
    <location>
        <begin position="128"/>
        <end position="155"/>
    </location>
</feature>
<dbReference type="InterPro" id="IPR002035">
    <property type="entry name" value="VWF_A"/>
</dbReference>
<dbReference type="InterPro" id="IPR001314">
    <property type="entry name" value="Peptidase_S1A"/>
</dbReference>
<dbReference type="SUPFAM" id="SSF53300">
    <property type="entry name" value="vWA-like"/>
    <property type="match status" value="1"/>
</dbReference>
<dbReference type="Gene3D" id="2.10.70.10">
    <property type="entry name" value="Complement Module, domain 1"/>
    <property type="match status" value="3"/>
</dbReference>
<dbReference type="GO" id="GO:0006508">
    <property type="term" value="P:proteolysis"/>
    <property type="evidence" value="ECO:0007669"/>
    <property type="project" value="UniProtKB-KW"/>
</dbReference>
<dbReference type="PROSITE" id="PS50923">
    <property type="entry name" value="SUSHI"/>
    <property type="match status" value="3"/>
</dbReference>
<dbReference type="FunCoup" id="A0A6P8PC74">
    <property type="interactions" value="158"/>
</dbReference>
<dbReference type="KEGG" id="gsh:117346944"/>
<dbReference type="PROSITE" id="PS50234">
    <property type="entry name" value="VWFA"/>
    <property type="match status" value="1"/>
</dbReference>
<evidence type="ECO:0000256" key="17">
    <source>
        <dbReference type="ARBA" id="ARBA00022875"/>
    </source>
</evidence>
<keyword evidence="12 28" id="KW-0732">Signal</keyword>
<keyword evidence="16" id="KW-0391">Immunity</keyword>
<keyword evidence="15 26" id="KW-0720">Serine protease</keyword>
<feature type="signal peptide" evidence="28">
    <location>
        <begin position="1"/>
        <end position="20"/>
    </location>
</feature>
<dbReference type="PANTHER" id="PTHR46393:SF2">
    <property type="entry name" value="COMPLEMENT C2"/>
    <property type="match status" value="1"/>
</dbReference>
<dbReference type="AlphaFoldDB" id="A0A6P8PC74"/>
<dbReference type="Proteomes" id="UP000515159">
    <property type="component" value="Chromosome 12"/>
</dbReference>
<keyword evidence="32" id="KW-1185">Reference proteome</keyword>
<evidence type="ECO:0000256" key="11">
    <source>
        <dbReference type="ARBA" id="ARBA00022723"/>
    </source>
</evidence>
<dbReference type="InterPro" id="IPR001254">
    <property type="entry name" value="Trypsin_dom"/>
</dbReference>
<dbReference type="InterPro" id="IPR009003">
    <property type="entry name" value="Peptidase_S1_PA"/>
</dbReference>
<evidence type="ECO:0000313" key="33">
    <source>
        <dbReference type="RefSeq" id="XP_033773126.1"/>
    </source>
</evidence>
<dbReference type="PROSITE" id="PS00135">
    <property type="entry name" value="TRYPSIN_SER"/>
    <property type="match status" value="1"/>
</dbReference>
<evidence type="ECO:0000256" key="25">
    <source>
        <dbReference type="PROSITE-ProRule" id="PRU00302"/>
    </source>
</evidence>
<feature type="domain" description="Sushi" evidence="31">
    <location>
        <begin position="160"/>
        <end position="217"/>
    </location>
</feature>
<comment type="cofactor">
    <cofactor evidence="2">
        <name>Mn(2+)</name>
        <dbReference type="ChEBI" id="CHEBI:29035"/>
    </cofactor>
</comment>
<evidence type="ECO:0000256" key="21">
    <source>
        <dbReference type="ARBA" id="ARBA00093302"/>
    </source>
</evidence>
<evidence type="ECO:0000256" key="1">
    <source>
        <dbReference type="ARBA" id="ARBA00000095"/>
    </source>
</evidence>